<dbReference type="OrthoDB" id="5407653at2759"/>
<dbReference type="GO" id="GO:0043565">
    <property type="term" value="F:sequence-specific DNA binding"/>
    <property type="evidence" value="ECO:0007669"/>
    <property type="project" value="TreeGrafter"/>
</dbReference>
<dbReference type="SUPFAM" id="SSF54616">
    <property type="entry name" value="DNA-binding domain of Mlu1-box binding protein MBP1"/>
    <property type="match status" value="1"/>
</dbReference>
<organism evidence="9 10">
    <name type="scientific">Cryoendolithus antarcticus</name>
    <dbReference type="NCBI Taxonomy" id="1507870"/>
    <lineage>
        <taxon>Eukaryota</taxon>
        <taxon>Fungi</taxon>
        <taxon>Dikarya</taxon>
        <taxon>Ascomycota</taxon>
        <taxon>Pezizomycotina</taxon>
        <taxon>Dothideomycetes</taxon>
        <taxon>Dothideomycetidae</taxon>
        <taxon>Cladosporiales</taxon>
        <taxon>Cladosporiaceae</taxon>
        <taxon>Cryoendolithus</taxon>
    </lineage>
</organism>
<keyword evidence="4" id="KW-0238">DNA-binding</keyword>
<comment type="caution">
    <text evidence="9">The sequence shown here is derived from an EMBL/GenBank/DDBJ whole genome shotgun (WGS) entry which is preliminary data.</text>
</comment>
<dbReference type="Gene3D" id="3.10.260.10">
    <property type="entry name" value="Transcription regulator HTH, APSES-type DNA-binding domain"/>
    <property type="match status" value="1"/>
</dbReference>
<dbReference type="PANTHER" id="PTHR47792">
    <property type="entry name" value="PROTEIN SOK2-RELATED"/>
    <property type="match status" value="1"/>
</dbReference>
<evidence type="ECO:0000256" key="5">
    <source>
        <dbReference type="ARBA" id="ARBA00023163"/>
    </source>
</evidence>
<dbReference type="InParanoid" id="A0A1V8TJT3"/>
<feature type="region of interest" description="Disordered" evidence="7">
    <location>
        <begin position="283"/>
        <end position="563"/>
    </location>
</feature>
<feature type="compositionally biased region" description="Polar residues" evidence="7">
    <location>
        <begin position="468"/>
        <end position="491"/>
    </location>
</feature>
<reference evidence="10" key="1">
    <citation type="submission" date="2017-03" db="EMBL/GenBank/DDBJ databases">
        <title>Genomes of endolithic fungi from Antarctica.</title>
        <authorList>
            <person name="Coleine C."/>
            <person name="Masonjones S."/>
            <person name="Stajich J.E."/>
        </authorList>
    </citation>
    <scope>NUCLEOTIDE SEQUENCE [LARGE SCALE GENOMIC DNA]</scope>
    <source>
        <strain evidence="10">CCFEE 5527</strain>
    </source>
</reference>
<dbReference type="STRING" id="1507870.A0A1V8TJT3"/>
<evidence type="ECO:0000256" key="3">
    <source>
        <dbReference type="ARBA" id="ARBA00023015"/>
    </source>
</evidence>
<feature type="compositionally biased region" description="Polar residues" evidence="7">
    <location>
        <begin position="324"/>
        <end position="367"/>
    </location>
</feature>
<evidence type="ECO:0000256" key="6">
    <source>
        <dbReference type="ARBA" id="ARBA00023321"/>
    </source>
</evidence>
<dbReference type="InterPro" id="IPR018004">
    <property type="entry name" value="KilA/APSES_HTH"/>
</dbReference>
<feature type="domain" description="HTH APSES-type" evidence="8">
    <location>
        <begin position="115"/>
        <end position="221"/>
    </location>
</feature>
<feature type="compositionally biased region" description="Polar residues" evidence="7">
    <location>
        <begin position="445"/>
        <end position="456"/>
    </location>
</feature>
<dbReference type="SMART" id="SM01252">
    <property type="entry name" value="KilA-N"/>
    <property type="match status" value="1"/>
</dbReference>
<evidence type="ECO:0000256" key="1">
    <source>
        <dbReference type="ARBA" id="ARBA00007247"/>
    </source>
</evidence>
<sequence>MNQPQAYMDVNQQHAPSTAPAPPIGQYTSYGQPQALQPAAQPYPPNTYGGYYPSTMAPMAPGHSSSSSMSGGMVAQALPLPTMAPVGQSAPPAGAYQSQSFDTTGQVPPHGMKPRVTATLWEDEGSLCFQVEANGVCVARREDNHFINGTKLLNVAGMTRGRRDGILKSEKTRHVVKIGPMHLKGVWIPFDRALEFANKEKITEHLYPLFVHNIGALLYHPTNQARQQSIGNGAMAARRPESSDYMRTPTGTQPPALTHHHSMGTPVSTGMAQPPHTIAPHPTSGRPGLDRAHTFPTPPTSASGMTMGAGQYDYGNHANAVHPASSSPGSTSHMQYPSSQPYDSRQMYSAPANYSQYPSQHYNSVQPSPGVKSEMAPPTRAGAEHEHAHHKGADGYSGQQDAEGEHEGEYTHQSASLGASNASYSAFPNSAPGPIHSEPSHISPEMQNSPQQTGSGRATPRTAAPYSGYSTPQRGSQLPSSNLYNVMSSDTRAGAPNGAEQYPQQGYAPQQYPAMNGVPQNNKRGREVDGDDAYGNGLKRARTEGGPVGARPIAQPHSVKSGR</sequence>
<dbReference type="Proteomes" id="UP000192596">
    <property type="component" value="Unassembled WGS sequence"/>
</dbReference>
<evidence type="ECO:0000313" key="10">
    <source>
        <dbReference type="Proteomes" id="UP000192596"/>
    </source>
</evidence>
<dbReference type="GO" id="GO:0045944">
    <property type="term" value="P:positive regulation of transcription by RNA polymerase II"/>
    <property type="evidence" value="ECO:0007669"/>
    <property type="project" value="TreeGrafter"/>
</dbReference>
<feature type="compositionally biased region" description="Polar residues" evidence="7">
    <location>
        <begin position="1"/>
        <end position="16"/>
    </location>
</feature>
<feature type="compositionally biased region" description="Basic and acidic residues" evidence="7">
    <location>
        <begin position="382"/>
        <end position="393"/>
    </location>
</feature>
<dbReference type="InterPro" id="IPR003163">
    <property type="entry name" value="Tscrpt_reg_HTH_APSES-type"/>
</dbReference>
<evidence type="ECO:0000256" key="7">
    <source>
        <dbReference type="SAM" id="MobiDB-lite"/>
    </source>
</evidence>
<evidence type="ECO:0000313" key="9">
    <source>
        <dbReference type="EMBL" id="OQO11501.1"/>
    </source>
</evidence>
<feature type="region of interest" description="Disordered" evidence="7">
    <location>
        <begin position="238"/>
        <end position="262"/>
    </location>
</feature>
<keyword evidence="6" id="KW-0183">Conidiation</keyword>
<dbReference type="GO" id="GO:0048315">
    <property type="term" value="P:conidium formation"/>
    <property type="evidence" value="ECO:0007669"/>
    <property type="project" value="UniProtKB-KW"/>
</dbReference>
<feature type="compositionally biased region" description="Polar residues" evidence="7">
    <location>
        <begin position="411"/>
        <end position="428"/>
    </location>
</feature>
<feature type="region of interest" description="Disordered" evidence="7">
    <location>
        <begin position="1"/>
        <end position="42"/>
    </location>
</feature>
<evidence type="ECO:0000259" key="8">
    <source>
        <dbReference type="PROSITE" id="PS51299"/>
    </source>
</evidence>
<name>A0A1V8TJT3_9PEZI</name>
<dbReference type="Pfam" id="PF04383">
    <property type="entry name" value="KilA-N"/>
    <property type="match status" value="1"/>
</dbReference>
<dbReference type="InterPro" id="IPR036887">
    <property type="entry name" value="HTH_APSES_sf"/>
</dbReference>
<dbReference type="EMBL" id="NAJO01000006">
    <property type="protein sequence ID" value="OQO11501.1"/>
    <property type="molecule type" value="Genomic_DNA"/>
</dbReference>
<keyword evidence="2" id="KW-0749">Sporulation</keyword>
<dbReference type="AlphaFoldDB" id="A0A1V8TJT3"/>
<dbReference type="GO" id="GO:0005634">
    <property type="term" value="C:nucleus"/>
    <property type="evidence" value="ECO:0007669"/>
    <property type="project" value="TreeGrafter"/>
</dbReference>
<evidence type="ECO:0000256" key="4">
    <source>
        <dbReference type="ARBA" id="ARBA00023125"/>
    </source>
</evidence>
<dbReference type="PANTHER" id="PTHR47792:SF1">
    <property type="entry name" value="PROTEIN SOK2-RELATED"/>
    <property type="match status" value="1"/>
</dbReference>
<dbReference type="GO" id="GO:0030435">
    <property type="term" value="P:sporulation resulting in formation of a cellular spore"/>
    <property type="evidence" value="ECO:0007669"/>
    <property type="project" value="UniProtKB-KW"/>
</dbReference>
<feature type="compositionally biased region" description="Polar residues" evidence="7">
    <location>
        <begin position="96"/>
        <end position="106"/>
    </location>
</feature>
<dbReference type="PROSITE" id="PS51299">
    <property type="entry name" value="HTH_APSES"/>
    <property type="match status" value="1"/>
</dbReference>
<comment type="similarity">
    <text evidence="1">Belongs to the EFG1/PHD1/stuA family.</text>
</comment>
<dbReference type="GO" id="GO:0003700">
    <property type="term" value="F:DNA-binding transcription factor activity"/>
    <property type="evidence" value="ECO:0007669"/>
    <property type="project" value="TreeGrafter"/>
</dbReference>
<evidence type="ECO:0000256" key="2">
    <source>
        <dbReference type="ARBA" id="ARBA00022969"/>
    </source>
</evidence>
<gene>
    <name evidence="9" type="ORF">B0A48_03228</name>
</gene>
<protein>
    <submittedName>
        <fullName evidence="9">Cell pattern formation-associated protein stuA</fullName>
    </submittedName>
</protein>
<feature type="region of interest" description="Disordered" evidence="7">
    <location>
        <begin position="83"/>
        <end position="111"/>
    </location>
</feature>
<feature type="compositionally biased region" description="Low complexity" evidence="7">
    <location>
        <begin position="32"/>
        <end position="42"/>
    </location>
</feature>
<accession>A0A1V8TJT3</accession>
<feature type="compositionally biased region" description="Low complexity" evidence="7">
    <location>
        <begin position="499"/>
        <end position="514"/>
    </location>
</feature>
<proteinExistence type="inferred from homology"/>
<keyword evidence="10" id="KW-1185">Reference proteome</keyword>
<dbReference type="InterPro" id="IPR029790">
    <property type="entry name" value="EFG1/Phd1/StuA"/>
</dbReference>
<keyword evidence="3" id="KW-0805">Transcription regulation</keyword>
<keyword evidence="5" id="KW-0804">Transcription</keyword>